<dbReference type="Proteomes" id="UP001153269">
    <property type="component" value="Unassembled WGS sequence"/>
</dbReference>
<evidence type="ECO:0000313" key="1">
    <source>
        <dbReference type="EMBL" id="CAB1449467.1"/>
    </source>
</evidence>
<keyword evidence="2" id="KW-1185">Reference proteome</keyword>
<name>A0A9N7VBD1_PLEPL</name>
<dbReference type="AlphaFoldDB" id="A0A9N7VBD1"/>
<sequence length="84" mass="9384">MRGTKGEEVKGGGSRENRELTLLITASLSIISRLTLLHPSILSPLHLRCERAHDRGLHGSSWFSRRSSLITSFCPEQDPGRFII</sequence>
<accession>A0A9N7VBD1</accession>
<gene>
    <name evidence="1" type="ORF">PLEPLA_LOCUS37150</name>
</gene>
<proteinExistence type="predicted"/>
<comment type="caution">
    <text evidence="1">The sequence shown here is derived from an EMBL/GenBank/DDBJ whole genome shotgun (WGS) entry which is preliminary data.</text>
</comment>
<dbReference type="EMBL" id="CADEAL010004016">
    <property type="protein sequence ID" value="CAB1449467.1"/>
    <property type="molecule type" value="Genomic_DNA"/>
</dbReference>
<reference evidence="1" key="1">
    <citation type="submission" date="2020-03" db="EMBL/GenBank/DDBJ databases">
        <authorList>
            <person name="Weist P."/>
        </authorList>
    </citation>
    <scope>NUCLEOTIDE SEQUENCE</scope>
</reference>
<evidence type="ECO:0000313" key="2">
    <source>
        <dbReference type="Proteomes" id="UP001153269"/>
    </source>
</evidence>
<organism evidence="1 2">
    <name type="scientific">Pleuronectes platessa</name>
    <name type="common">European plaice</name>
    <dbReference type="NCBI Taxonomy" id="8262"/>
    <lineage>
        <taxon>Eukaryota</taxon>
        <taxon>Metazoa</taxon>
        <taxon>Chordata</taxon>
        <taxon>Craniata</taxon>
        <taxon>Vertebrata</taxon>
        <taxon>Euteleostomi</taxon>
        <taxon>Actinopterygii</taxon>
        <taxon>Neopterygii</taxon>
        <taxon>Teleostei</taxon>
        <taxon>Neoteleostei</taxon>
        <taxon>Acanthomorphata</taxon>
        <taxon>Carangaria</taxon>
        <taxon>Pleuronectiformes</taxon>
        <taxon>Pleuronectoidei</taxon>
        <taxon>Pleuronectidae</taxon>
        <taxon>Pleuronectes</taxon>
    </lineage>
</organism>
<protein>
    <submittedName>
        <fullName evidence="1">Uncharacterized protein</fullName>
    </submittedName>
</protein>